<gene>
    <name evidence="2" type="ORF">NCTC11842_01368</name>
    <name evidence="3" type="ORF">NCTC11842_01796</name>
</gene>
<feature type="domain" description="DUF4326" evidence="1">
    <location>
        <begin position="4"/>
        <end position="82"/>
    </location>
</feature>
<accession>A0A2X2CI81</accession>
<sequence>MCTVVNKYHQPFDIYIGRGSRWGNPYQIGKDGDRDQVIAQYREYLWRQILNGEVTSTDLLNLDGKRLACFCKPKACHGDVIVAAVAWAKNRAAQALL</sequence>
<protein>
    <recommendedName>
        <fullName evidence="1">DUF4326 domain-containing protein</fullName>
    </recommendedName>
</protein>
<proteinExistence type="predicted"/>
<evidence type="ECO:0000259" key="1">
    <source>
        <dbReference type="Pfam" id="PF14216"/>
    </source>
</evidence>
<evidence type="ECO:0000313" key="3">
    <source>
        <dbReference type="EMBL" id="SPZ05376.1"/>
    </source>
</evidence>
<dbReference type="EMBL" id="UAUF01000010">
    <property type="protein sequence ID" value="SPZ05376.1"/>
    <property type="molecule type" value="Genomic_DNA"/>
</dbReference>
<dbReference type="Pfam" id="PF14216">
    <property type="entry name" value="DUF4326"/>
    <property type="match status" value="1"/>
</dbReference>
<organism evidence="3 4">
    <name type="scientific">Pseudomonas luteola</name>
    <dbReference type="NCBI Taxonomy" id="47886"/>
    <lineage>
        <taxon>Bacteria</taxon>
        <taxon>Pseudomonadati</taxon>
        <taxon>Pseudomonadota</taxon>
        <taxon>Gammaproteobacteria</taxon>
        <taxon>Pseudomonadales</taxon>
        <taxon>Pseudomonadaceae</taxon>
        <taxon>Pseudomonas</taxon>
    </lineage>
</organism>
<dbReference type="RefSeq" id="WP_019366936.1">
    <property type="nucleotide sequence ID" value="NZ_DALZQD010000025.1"/>
</dbReference>
<dbReference type="Proteomes" id="UP000250443">
    <property type="component" value="Unassembled WGS sequence"/>
</dbReference>
<name>A0A2X2CI81_PSELU</name>
<dbReference type="EMBL" id="UAUF01000010">
    <property type="protein sequence ID" value="SPZ04848.1"/>
    <property type="molecule type" value="Genomic_DNA"/>
</dbReference>
<dbReference type="GeneID" id="300269673"/>
<evidence type="ECO:0000313" key="2">
    <source>
        <dbReference type="EMBL" id="SPZ04848.1"/>
    </source>
</evidence>
<evidence type="ECO:0000313" key="4">
    <source>
        <dbReference type="Proteomes" id="UP000250443"/>
    </source>
</evidence>
<reference evidence="3 4" key="1">
    <citation type="submission" date="2018-06" db="EMBL/GenBank/DDBJ databases">
        <authorList>
            <consortium name="Pathogen Informatics"/>
            <person name="Doyle S."/>
        </authorList>
    </citation>
    <scope>NUCLEOTIDE SEQUENCE [LARGE SCALE GENOMIC DNA]</scope>
    <source>
        <strain evidence="3 4">NCTC11842</strain>
    </source>
</reference>
<dbReference type="AlphaFoldDB" id="A0A2X2CI81"/>
<dbReference type="InterPro" id="IPR025475">
    <property type="entry name" value="DUF4326"/>
</dbReference>